<organism evidence="1 2">
    <name type="scientific">Draconibacterium aestuarii</name>
    <dbReference type="NCBI Taxonomy" id="2998507"/>
    <lineage>
        <taxon>Bacteria</taxon>
        <taxon>Pseudomonadati</taxon>
        <taxon>Bacteroidota</taxon>
        <taxon>Bacteroidia</taxon>
        <taxon>Marinilabiliales</taxon>
        <taxon>Prolixibacteraceae</taxon>
        <taxon>Draconibacterium</taxon>
    </lineage>
</organism>
<comment type="caution">
    <text evidence="1">The sequence shown here is derived from an EMBL/GenBank/DDBJ whole genome shotgun (WGS) entry which is preliminary data.</text>
</comment>
<dbReference type="RefSeq" id="WP_343335730.1">
    <property type="nucleotide sequence ID" value="NZ_JAPOHD010000068.1"/>
</dbReference>
<gene>
    <name evidence="1" type="ORF">OU798_23855</name>
</gene>
<dbReference type="EMBL" id="JAPOHD010000068">
    <property type="protein sequence ID" value="MCY1723407.1"/>
    <property type="molecule type" value="Genomic_DNA"/>
</dbReference>
<protein>
    <recommendedName>
        <fullName evidence="3">DUF2116 family Zn-ribbon domain-containing protein</fullName>
    </recommendedName>
</protein>
<proteinExistence type="predicted"/>
<evidence type="ECO:0000313" key="1">
    <source>
        <dbReference type="EMBL" id="MCY1723407.1"/>
    </source>
</evidence>
<reference evidence="1" key="1">
    <citation type="submission" date="2022-11" db="EMBL/GenBank/DDBJ databases">
        <title>Marilongibacter aestuarii gen. nov., sp. nov., isolated from tidal flat sediment.</title>
        <authorList>
            <person name="Jiayan W."/>
        </authorList>
    </citation>
    <scope>NUCLEOTIDE SEQUENCE</scope>
    <source>
        <strain evidence="1">Z1-6</strain>
    </source>
</reference>
<evidence type="ECO:0008006" key="3">
    <source>
        <dbReference type="Google" id="ProtNLM"/>
    </source>
</evidence>
<evidence type="ECO:0000313" key="2">
    <source>
        <dbReference type="Proteomes" id="UP001145087"/>
    </source>
</evidence>
<name>A0A9X3FBR8_9BACT</name>
<dbReference type="AlphaFoldDB" id="A0A9X3FBR8"/>
<dbReference type="Proteomes" id="UP001145087">
    <property type="component" value="Unassembled WGS sequence"/>
</dbReference>
<sequence length="118" mass="14028">METRTCQECGEPLKGRADQKFCNDLCRNAYNNKKLSGSTNFMRKINRILKKNHSILEELNPEEKTTTFKTTLEKRGFDFNFHTNIYTTKTGRNYFFVYDQGYSELENNKFMLVKKEEN</sequence>
<accession>A0A9X3FBR8</accession>
<keyword evidence="2" id="KW-1185">Reference proteome</keyword>